<evidence type="ECO:0000313" key="3">
    <source>
        <dbReference type="Proteomes" id="UP000252519"/>
    </source>
</evidence>
<evidence type="ECO:0000259" key="1">
    <source>
        <dbReference type="Pfam" id="PF01682"/>
    </source>
</evidence>
<dbReference type="Pfam" id="PF01682">
    <property type="entry name" value="DB"/>
    <property type="match status" value="1"/>
</dbReference>
<name>A0A368FCN3_ANCCA</name>
<keyword evidence="3" id="KW-1185">Reference proteome</keyword>
<sequence length="174" mass="20135">MCTNIWSVSLLFTKKIQGKKFGKFCPHGESQRGTDHMQGKHRVYDVYPSTCAKRDGNQKFKACCARQKTADKECKRKFCDFNAINQNNMLHFLNMCSPRGETAKLMWDCASSRHDHLECCKKKNVLPSCMQYCESSHSVPPDYLNHLVCLQNFDAIRDCFRDHLEKNPNIFGDN</sequence>
<dbReference type="OrthoDB" id="5843172at2759"/>
<organism evidence="2 3">
    <name type="scientific">Ancylostoma caninum</name>
    <name type="common">Dog hookworm</name>
    <dbReference type="NCBI Taxonomy" id="29170"/>
    <lineage>
        <taxon>Eukaryota</taxon>
        <taxon>Metazoa</taxon>
        <taxon>Ecdysozoa</taxon>
        <taxon>Nematoda</taxon>
        <taxon>Chromadorea</taxon>
        <taxon>Rhabditida</taxon>
        <taxon>Rhabditina</taxon>
        <taxon>Rhabditomorpha</taxon>
        <taxon>Strongyloidea</taxon>
        <taxon>Ancylostomatidae</taxon>
        <taxon>Ancylostomatinae</taxon>
        <taxon>Ancylostoma</taxon>
    </lineage>
</organism>
<feature type="domain" description="Domain of unknown function DB" evidence="1">
    <location>
        <begin position="63"/>
        <end position="160"/>
    </location>
</feature>
<dbReference type="EMBL" id="JOJR01002479">
    <property type="protein sequence ID" value="RCN28585.1"/>
    <property type="molecule type" value="Genomic_DNA"/>
</dbReference>
<dbReference type="InterPro" id="IPR002602">
    <property type="entry name" value="DB"/>
</dbReference>
<dbReference type="PANTHER" id="PTHR46705">
    <property type="entry name" value="PROTEIN CBG09805"/>
    <property type="match status" value="1"/>
</dbReference>
<accession>A0A368FCN3</accession>
<evidence type="ECO:0000313" key="2">
    <source>
        <dbReference type="EMBL" id="RCN28585.1"/>
    </source>
</evidence>
<reference evidence="2 3" key="1">
    <citation type="submission" date="2014-10" db="EMBL/GenBank/DDBJ databases">
        <title>Draft genome of the hookworm Ancylostoma caninum.</title>
        <authorList>
            <person name="Mitreva M."/>
        </authorList>
    </citation>
    <scope>NUCLEOTIDE SEQUENCE [LARGE SCALE GENOMIC DNA]</scope>
    <source>
        <strain evidence="2 3">Baltimore</strain>
    </source>
</reference>
<protein>
    <submittedName>
        <fullName evidence="2">DB module</fullName>
    </submittedName>
</protein>
<proteinExistence type="predicted"/>
<dbReference type="AlphaFoldDB" id="A0A368FCN3"/>
<dbReference type="PANTHER" id="PTHR46705:SF13">
    <property type="entry name" value="DOMAIN OF UNKNOWN FUNCTION DB DOMAIN-CONTAINING PROTEIN"/>
    <property type="match status" value="1"/>
</dbReference>
<gene>
    <name evidence="2" type="ORF">ANCCAN_25669</name>
</gene>
<dbReference type="Proteomes" id="UP000252519">
    <property type="component" value="Unassembled WGS sequence"/>
</dbReference>
<comment type="caution">
    <text evidence="2">The sequence shown here is derived from an EMBL/GenBank/DDBJ whole genome shotgun (WGS) entry which is preliminary data.</text>
</comment>